<feature type="transmembrane region" description="Helical" evidence="1">
    <location>
        <begin position="83"/>
        <end position="104"/>
    </location>
</feature>
<dbReference type="Proteomes" id="UP000230154">
    <property type="component" value="Unassembled WGS sequence"/>
</dbReference>
<feature type="transmembrane region" description="Helical" evidence="1">
    <location>
        <begin position="51"/>
        <end position="76"/>
    </location>
</feature>
<dbReference type="PANTHER" id="PTHR20992">
    <property type="entry name" value="AT15442P-RELATED"/>
    <property type="match status" value="1"/>
</dbReference>
<reference evidence="3" key="1">
    <citation type="submission" date="2017-09" db="EMBL/GenBank/DDBJ databases">
        <title>Depth-based differentiation of microbial function through sediment-hosted aquifers and enrichment of novel symbionts in the deep terrestrial subsurface.</title>
        <authorList>
            <person name="Probst A.J."/>
            <person name="Ladd B."/>
            <person name="Jarett J.K."/>
            <person name="Geller-Mcgrath D.E."/>
            <person name="Sieber C.M.K."/>
            <person name="Emerson J.B."/>
            <person name="Anantharaman K."/>
            <person name="Thomas B.C."/>
            <person name="Malmstrom R."/>
            <person name="Stieglmeier M."/>
            <person name="Klingl A."/>
            <person name="Woyke T."/>
            <person name="Ryan C.M."/>
            <person name="Banfield J.F."/>
        </authorList>
    </citation>
    <scope>NUCLEOTIDE SEQUENCE [LARGE SCALE GENOMIC DNA]</scope>
</reference>
<evidence type="ECO:0000256" key="1">
    <source>
        <dbReference type="SAM" id="Phobius"/>
    </source>
</evidence>
<feature type="transmembrane region" description="Helical" evidence="1">
    <location>
        <begin position="124"/>
        <end position="143"/>
    </location>
</feature>
<accession>A0A2H0TR81</accession>
<keyword evidence="1" id="KW-0812">Transmembrane</keyword>
<keyword evidence="1" id="KW-1133">Transmembrane helix</keyword>
<feature type="transmembrane region" description="Helical" evidence="1">
    <location>
        <begin position="155"/>
        <end position="175"/>
    </location>
</feature>
<feature type="transmembrane region" description="Helical" evidence="1">
    <location>
        <begin position="187"/>
        <end position="207"/>
    </location>
</feature>
<keyword evidence="1" id="KW-0472">Membrane</keyword>
<proteinExistence type="predicted"/>
<name>A0A2H0TR81_9BACT</name>
<dbReference type="Pfam" id="PF04087">
    <property type="entry name" value="DUF389"/>
    <property type="match status" value="1"/>
</dbReference>
<sequence>MSIFSHATHVRHQTEKRLAQYAQPSVSYFLLIGLASAISTIGLLMNNVSVIIGAMVVAPLITPIFGFSLGVLVLQVDRIVRSFFMLLSGSALAITVSFFLSWVIQQLENEPLGVGTEILTRAEPHYLLFLVALFSGAAGAYAYSKKEIAASIAGIAISVSVIPPLSVTGIGMALLSSDLIYNSLSLFFFNLIGIAFGSVLMFIALGFGKEV</sequence>
<dbReference type="EMBL" id="PFCB01000010">
    <property type="protein sequence ID" value="PIR74680.1"/>
    <property type="molecule type" value="Genomic_DNA"/>
</dbReference>
<evidence type="ECO:0000313" key="2">
    <source>
        <dbReference type="EMBL" id="PIR74680.1"/>
    </source>
</evidence>
<gene>
    <name evidence="2" type="ORF">COU35_01250</name>
</gene>
<comment type="caution">
    <text evidence="2">The sequence shown here is derived from an EMBL/GenBank/DDBJ whole genome shotgun (WGS) entry which is preliminary data.</text>
</comment>
<evidence type="ECO:0000313" key="3">
    <source>
        <dbReference type="Proteomes" id="UP000230154"/>
    </source>
</evidence>
<dbReference type="NCBIfam" id="TIGR00341">
    <property type="entry name" value="TIGR00341 family protein"/>
    <property type="match status" value="1"/>
</dbReference>
<organism evidence="2 3">
    <name type="scientific">Candidatus Magasanikbacteria bacterium CG10_big_fil_rev_8_21_14_0_10_47_10</name>
    <dbReference type="NCBI Taxonomy" id="1974652"/>
    <lineage>
        <taxon>Bacteria</taxon>
        <taxon>Candidatus Magasanikiibacteriota</taxon>
    </lineage>
</organism>
<protein>
    <submittedName>
        <fullName evidence="2">TIGR00341 family protein</fullName>
    </submittedName>
</protein>
<dbReference type="InterPro" id="IPR005240">
    <property type="entry name" value="DUF389"/>
</dbReference>
<feature type="transmembrane region" description="Helical" evidence="1">
    <location>
        <begin position="26"/>
        <end position="45"/>
    </location>
</feature>
<dbReference type="AlphaFoldDB" id="A0A2H0TR81"/>
<dbReference type="PANTHER" id="PTHR20992:SF9">
    <property type="entry name" value="AT15442P-RELATED"/>
    <property type="match status" value="1"/>
</dbReference>